<dbReference type="STRING" id="1120918.SAMN05216249_11242"/>
<evidence type="ECO:0000313" key="8">
    <source>
        <dbReference type="EMBL" id="SFB18904.1"/>
    </source>
</evidence>
<dbReference type="InterPro" id="IPR004843">
    <property type="entry name" value="Calcineurin-like_PHP"/>
</dbReference>
<feature type="repeat" description="Cell wall-binding" evidence="3">
    <location>
        <begin position="2017"/>
        <end position="2036"/>
    </location>
</feature>
<feature type="domain" description="Purple acid phosphatase N-terminal" evidence="7">
    <location>
        <begin position="1121"/>
        <end position="1215"/>
    </location>
</feature>
<dbReference type="Pfam" id="PF00149">
    <property type="entry name" value="Metallophos"/>
    <property type="match status" value="1"/>
</dbReference>
<evidence type="ECO:0000259" key="5">
    <source>
        <dbReference type="Pfam" id="PF00149"/>
    </source>
</evidence>
<feature type="chain" id="PRO_5038579669" evidence="4">
    <location>
        <begin position="25"/>
        <end position="2212"/>
    </location>
</feature>
<evidence type="ECO:0000256" key="1">
    <source>
        <dbReference type="ARBA" id="ARBA00022729"/>
    </source>
</evidence>
<proteinExistence type="predicted"/>
<keyword evidence="2" id="KW-0677">Repeat</keyword>
<feature type="signal peptide" evidence="4">
    <location>
        <begin position="1"/>
        <end position="24"/>
    </location>
</feature>
<sequence>MKKKIKSVTSVFFAFLMAVSLLFANVLETYAKIKVNGYTNPTNGKDVRVVSSKDYTLVPGVTETDVVLNDKSGNSQAKGYMTTIEKSADVSIRATYSGFYDKYDAATQTSSWEVGNWDLTNTTKQAAVYEKATGENIIFATNGDYFNMQTGQPLGPTFLRGVNINPDKTASEPYFAVLKDGSYVLRDAGTDTSDVEEAVGGPFFLVRNGQNVCNPGMNTLFPVNSVGFKADGSLVFFQVDGRQFPNSVGMSQYEMAAYLIAQGVVEALYLDGGGSATTVTKREGDSKLKVRNSPSDGSERSISSGIFVIANATNDGVFDHASISPNNEAYTPSSTVQFTAKGVDSAGGAASLPAEGLTWKLSKESEALGTIDAKTAVFTSNGSVGEVTAQAYYGDKLVGSTSVSIVEPDEIYFSSTSASLDFGQSSNLGLVVRNNGKEVNYKVGDFTWIITSNTEGVPDTAVGAMNGNDFVATSSGKSVNATIKVNYIKADGSLLAAEIAVEIGKLPWVAENFEPDENGNPVKGAHYHWGKSSYVDAGVTPGYVGNISPITVPVDNIYCFNKEIRYATLTAPYRFTGNYESSVPAAEIFKQNGYKYYLWPNNTITTYNAGSVTSTTSEEGGQVRFGDYSLELNYDYASYNGSANANYYIRYCGEPIKVEGKPTQVGVWVYADAETYNLAGYGLYADIAVYNSDADDYNTKNLRLVHDTVDANGNVSVSSAFDWVGWKYCYADLSALESYYSESHPYMIRTGEGMFWLSYQPKAGGGRYSGTIYFDNYRFVYGTDLDDLDNPVISSIKVNDKALSDEDVTIDTNDIEITAAFNDPQGKNASGINATATVFKIDGKEIASDGDDSFATTRTSLANGLHSISVTVYDNFNNSDTVTKYFTVNASESETATASITGANTVTMGSNYELTLKATGKVTKVTGNVIKVNSDFGQPKVTFSDGFKGEFKYESTGFKKAKMIIEAEWTGQGEAPADVAIATLSFDVPTNLDPEIDFFTYQVQNLECTSVSGDITTSSQPLVSLNLSAYYSLDVGISVSGQATKLTVLDPDGKAAAGVDVFVDDANIGKTAEDGTIMIEKSKVLTPSSTFKVYAKKDSKISFTSTVIVMNGSTSSVGKPVGISVTASKDGSDQKTVSWFADTASAAKAVVEYSTSDNLSNAIKVEGNTKLHSFSTSKTASRINSAVLSGLKAGTTYYYRVGDGNNFSEIRSFKTIGKNADTKFFVIGDTQMSGSVSADASDIALLQQIAGNVSGYDFGIQTGDYIDNGGNYHMWEEIQNVFGSTFNGIDMIHTMGNHEYYGDSSGVAASLVYNLEGKDSLYYSVEYGNVYIAVVNYNANLKEAMDWLVKDAKNSNARWKVLSIHQPAYYTNVNGGSERFHKYVPSAADEAGIDVVFSGHDHSYARTLPMTNGKVDEKEGTVYYICGDLGEKSRNINYKAVNTPEFNFANISQDYDALYISVETTETAMVLKTYNSDKTLLDSYKLEKKACEHEDGNFIYNRQTGKFICAQCSKEVDPSDVLGFVTDFETGRKMYHTSDGFQTGKFLNPEDDQYYMFEANGLAYDGIYVINNATIEFKDGLPCGGQNGFVDYKGYKYYYVNGVMQRGWTQINGKTYYFYENYRAARVGGMCTGTVTVNKHTYTFYNDKNSPDYGVLIEGSFAKDKKGYMQYWWAGKYVTGWQELTVNGVKNTYYFNDKGYRTENTVAILDGKLCKFNSEGVLVESQNIPTEDGMIKFDGKTYYVENGQIKSGWVEVKENNETKTYYFDESTNAMATGKVKISGHTYEFNNEGVLVKGEFYDVYVKNSYKGTQYWWAGKYVVGERAIDGKTYVFDSKGYMLKGLQKIDGIYYDFGKEGIRSEKPYTGFYDEGSKTYYFESGVKVTGWKEIEGYYYYFHQNTKASTCGYMYTGSVTISKVNYIFANDGKLTEPGIYTDKKGTKRYLAGEYLKGFQKIGDDTYYFDETNGYMYKGSLKLEDKVYIFNDEGKLVETLEVKELNGLVTIDGKTYFYENNDAVTGWKEIDGKYYYFDKNTKAALTGENQTVDKHKYNFDASGVLLSGEKFYKGARGYQYFFAGHYVTGEQVIDGNIYYFDSRGYMQTGVVKDGDLYYYFGQTETVDYGIRLEQPYTGFAIFSGKKYYIKDGVKQTGWQVINGNIYYLHQNQASSSNGYIYTGTKKISGVTYIFNTDDINSENYGKLEELGSLTKKNIT</sequence>
<feature type="domain" description="Calcineurin-like phosphoesterase" evidence="5">
    <location>
        <begin position="1223"/>
        <end position="1404"/>
    </location>
</feature>
<dbReference type="InterPro" id="IPR029052">
    <property type="entry name" value="Metallo-depent_PP-like"/>
</dbReference>
<dbReference type="RefSeq" id="WP_177205630.1">
    <property type="nucleotide sequence ID" value="NZ_FOJY01000012.1"/>
</dbReference>
<dbReference type="InterPro" id="IPR039331">
    <property type="entry name" value="PAPs-like"/>
</dbReference>
<dbReference type="Gene3D" id="3.60.21.10">
    <property type="match status" value="1"/>
</dbReference>
<dbReference type="Pfam" id="PF09992">
    <property type="entry name" value="NAGPA"/>
    <property type="match status" value="1"/>
</dbReference>
<dbReference type="GO" id="GO:0003993">
    <property type="term" value="F:acid phosphatase activity"/>
    <property type="evidence" value="ECO:0007669"/>
    <property type="project" value="InterPro"/>
</dbReference>
<dbReference type="PANTHER" id="PTHR22953">
    <property type="entry name" value="ACID PHOSPHATASE RELATED"/>
    <property type="match status" value="1"/>
</dbReference>
<feature type="domain" description="Phosphodiester glycosidase" evidence="6">
    <location>
        <begin position="136"/>
        <end position="308"/>
    </location>
</feature>
<organism evidence="8 9">
    <name type="scientific">Acetitomaculum ruminis DSM 5522</name>
    <dbReference type="NCBI Taxonomy" id="1120918"/>
    <lineage>
        <taxon>Bacteria</taxon>
        <taxon>Bacillati</taxon>
        <taxon>Bacillota</taxon>
        <taxon>Clostridia</taxon>
        <taxon>Lachnospirales</taxon>
        <taxon>Lachnospiraceae</taxon>
        <taxon>Acetitomaculum</taxon>
    </lineage>
</organism>
<feature type="repeat" description="Cell wall-binding" evidence="3">
    <location>
        <begin position="2080"/>
        <end position="2099"/>
    </location>
</feature>
<dbReference type="Pfam" id="PF16656">
    <property type="entry name" value="Pur_ac_phosph_N"/>
    <property type="match status" value="1"/>
</dbReference>
<protein>
    <submittedName>
        <fullName evidence="8">Glucan-binding domain-containing protein (YG repeat)</fullName>
    </submittedName>
</protein>
<dbReference type="Gene3D" id="2.60.40.380">
    <property type="entry name" value="Purple acid phosphatase-like, N-terminal"/>
    <property type="match status" value="1"/>
</dbReference>
<dbReference type="PANTHER" id="PTHR22953:SF153">
    <property type="entry name" value="PURPLE ACID PHOSPHATASE"/>
    <property type="match status" value="1"/>
</dbReference>
<dbReference type="SUPFAM" id="SSF69360">
    <property type="entry name" value="Cell wall binding repeat"/>
    <property type="match status" value="4"/>
</dbReference>
<dbReference type="EMBL" id="FOJY01000012">
    <property type="protein sequence ID" value="SFB18904.1"/>
    <property type="molecule type" value="Genomic_DNA"/>
</dbReference>
<evidence type="ECO:0000313" key="9">
    <source>
        <dbReference type="Proteomes" id="UP000198838"/>
    </source>
</evidence>
<dbReference type="PROSITE" id="PS51170">
    <property type="entry name" value="CW"/>
    <property type="match status" value="3"/>
</dbReference>
<dbReference type="InterPro" id="IPR008963">
    <property type="entry name" value="Purple_acid_Pase-like_N"/>
</dbReference>
<evidence type="ECO:0000256" key="2">
    <source>
        <dbReference type="ARBA" id="ARBA00022737"/>
    </source>
</evidence>
<dbReference type="Pfam" id="PF19127">
    <property type="entry name" value="Choline_bind_3"/>
    <property type="match status" value="1"/>
</dbReference>
<evidence type="ECO:0000256" key="4">
    <source>
        <dbReference type="SAM" id="SignalP"/>
    </source>
</evidence>
<dbReference type="SUPFAM" id="SSF56300">
    <property type="entry name" value="Metallo-dependent phosphatases"/>
    <property type="match status" value="1"/>
</dbReference>
<dbReference type="GO" id="GO:0046872">
    <property type="term" value="F:metal ion binding"/>
    <property type="evidence" value="ECO:0007669"/>
    <property type="project" value="InterPro"/>
</dbReference>
<evidence type="ECO:0000259" key="7">
    <source>
        <dbReference type="Pfam" id="PF16656"/>
    </source>
</evidence>
<accession>A0A1I0YZW5</accession>
<evidence type="ECO:0000256" key="3">
    <source>
        <dbReference type="PROSITE-ProRule" id="PRU00591"/>
    </source>
</evidence>
<feature type="non-terminal residue" evidence="8">
    <location>
        <position position="2212"/>
    </location>
</feature>
<reference evidence="8 9" key="1">
    <citation type="submission" date="2016-10" db="EMBL/GenBank/DDBJ databases">
        <authorList>
            <person name="de Groot N.N."/>
        </authorList>
    </citation>
    <scope>NUCLEOTIDE SEQUENCE [LARGE SCALE GENOMIC DNA]</scope>
    <source>
        <strain evidence="8 9">DSM 5522</strain>
    </source>
</reference>
<keyword evidence="9" id="KW-1185">Reference proteome</keyword>
<dbReference type="Gene3D" id="2.10.270.10">
    <property type="entry name" value="Cholin Binding"/>
    <property type="match status" value="8"/>
</dbReference>
<keyword evidence="1 4" id="KW-0732">Signal</keyword>
<dbReference type="InterPro" id="IPR018337">
    <property type="entry name" value="Cell_wall/Cho-bd_repeat"/>
</dbReference>
<feature type="repeat" description="Cell wall-binding" evidence="3">
    <location>
        <begin position="1678"/>
        <end position="1701"/>
    </location>
</feature>
<name>A0A1I0YZW5_9FIRM</name>
<dbReference type="SUPFAM" id="SSF49363">
    <property type="entry name" value="Purple acid phosphatase, N-terminal domain"/>
    <property type="match status" value="1"/>
</dbReference>
<dbReference type="InterPro" id="IPR018711">
    <property type="entry name" value="NAGPA"/>
</dbReference>
<dbReference type="InterPro" id="IPR015914">
    <property type="entry name" value="PAPs_N"/>
</dbReference>
<gene>
    <name evidence="8" type="ORF">SAMN05216249_11242</name>
</gene>
<dbReference type="Proteomes" id="UP000198838">
    <property type="component" value="Unassembled WGS sequence"/>
</dbReference>
<evidence type="ECO:0000259" key="6">
    <source>
        <dbReference type="Pfam" id="PF09992"/>
    </source>
</evidence>